<protein>
    <recommendedName>
        <fullName evidence="10">Phospholipase A-2-activating protein</fullName>
    </recommendedName>
</protein>
<dbReference type="InterPro" id="IPR015155">
    <property type="entry name" value="PFU"/>
</dbReference>
<dbReference type="InterPro" id="IPR020472">
    <property type="entry name" value="WD40_PAC1"/>
</dbReference>
<dbReference type="OrthoDB" id="10265988at2759"/>
<organism evidence="8 9">
    <name type="scientific">Bremia lactucae</name>
    <name type="common">Lettuce downy mildew</name>
    <dbReference type="NCBI Taxonomy" id="4779"/>
    <lineage>
        <taxon>Eukaryota</taxon>
        <taxon>Sar</taxon>
        <taxon>Stramenopiles</taxon>
        <taxon>Oomycota</taxon>
        <taxon>Peronosporomycetes</taxon>
        <taxon>Peronosporales</taxon>
        <taxon>Peronosporaceae</taxon>
        <taxon>Bremia</taxon>
    </lineage>
</organism>
<dbReference type="PANTHER" id="PTHR19849:SF0">
    <property type="entry name" value="PHOSPHOLIPASE A-2-ACTIVATING PROTEIN"/>
    <property type="match status" value="1"/>
</dbReference>
<proteinExistence type="predicted"/>
<dbReference type="InterPro" id="IPR036322">
    <property type="entry name" value="WD40_repeat_dom_sf"/>
</dbReference>
<evidence type="ECO:0000313" key="9">
    <source>
        <dbReference type="Proteomes" id="UP000294530"/>
    </source>
</evidence>
<dbReference type="SUPFAM" id="SSF50978">
    <property type="entry name" value="WD40 repeat-like"/>
    <property type="match status" value="1"/>
</dbReference>
<evidence type="ECO:0000256" key="2">
    <source>
        <dbReference type="ARBA" id="ARBA00022490"/>
    </source>
</evidence>
<dbReference type="Proteomes" id="UP000294530">
    <property type="component" value="Unassembled WGS sequence"/>
</dbReference>
<dbReference type="RefSeq" id="XP_067817182.1">
    <property type="nucleotide sequence ID" value="XM_067962902.1"/>
</dbReference>
<dbReference type="PROSITE" id="PS51396">
    <property type="entry name" value="PUL"/>
    <property type="match status" value="1"/>
</dbReference>
<dbReference type="InterPro" id="IPR013535">
    <property type="entry name" value="PUL_dom"/>
</dbReference>
<dbReference type="GO" id="GO:0005737">
    <property type="term" value="C:cytoplasm"/>
    <property type="evidence" value="ECO:0007669"/>
    <property type="project" value="UniProtKB-SubCell"/>
</dbReference>
<name>A0A976FJ19_BRELC</name>
<dbReference type="CDD" id="cd00200">
    <property type="entry name" value="WD40"/>
    <property type="match status" value="1"/>
</dbReference>
<reference evidence="8 9" key="1">
    <citation type="journal article" date="2021" name="Genome Biol.">
        <title>AFLAP: assembly-free linkage analysis pipeline using k-mers from genome sequencing data.</title>
        <authorList>
            <person name="Fletcher K."/>
            <person name="Zhang L."/>
            <person name="Gil J."/>
            <person name="Han R."/>
            <person name="Cavanaugh K."/>
            <person name="Michelmore R."/>
        </authorList>
    </citation>
    <scope>NUCLEOTIDE SEQUENCE [LARGE SCALE GENOMIC DNA]</scope>
    <source>
        <strain evidence="8 9">SF5</strain>
    </source>
</reference>
<dbReference type="SMART" id="SM00320">
    <property type="entry name" value="WD40"/>
    <property type="match status" value="7"/>
</dbReference>
<feature type="repeat" description="WD" evidence="5">
    <location>
        <begin position="97"/>
        <end position="138"/>
    </location>
</feature>
<dbReference type="Pfam" id="PF09070">
    <property type="entry name" value="PFU"/>
    <property type="match status" value="1"/>
</dbReference>
<dbReference type="FunFam" id="1.25.10.10:FF:000250">
    <property type="entry name" value="Phospholipase A-2-activating protein isoform A"/>
    <property type="match status" value="1"/>
</dbReference>
<dbReference type="KEGG" id="blac:94348573"/>
<keyword evidence="4" id="KW-0677">Repeat</keyword>
<evidence type="ECO:0000256" key="3">
    <source>
        <dbReference type="ARBA" id="ARBA00022574"/>
    </source>
</evidence>
<dbReference type="GeneID" id="94348573"/>
<evidence type="ECO:0000256" key="1">
    <source>
        <dbReference type="ARBA" id="ARBA00004496"/>
    </source>
</evidence>
<dbReference type="PROSITE" id="PS50082">
    <property type="entry name" value="WD_REPEATS_2"/>
    <property type="match status" value="2"/>
</dbReference>
<dbReference type="Pfam" id="PF00400">
    <property type="entry name" value="WD40"/>
    <property type="match status" value="5"/>
</dbReference>
<dbReference type="GO" id="GO:0043130">
    <property type="term" value="F:ubiquitin binding"/>
    <property type="evidence" value="ECO:0007669"/>
    <property type="project" value="TreeGrafter"/>
</dbReference>
<dbReference type="GO" id="GO:0010992">
    <property type="term" value="P:ubiquitin recycling"/>
    <property type="evidence" value="ECO:0007669"/>
    <property type="project" value="TreeGrafter"/>
</dbReference>
<evidence type="ECO:0000313" key="8">
    <source>
        <dbReference type="EMBL" id="TDH67683.1"/>
    </source>
</evidence>
<dbReference type="PROSITE" id="PS50294">
    <property type="entry name" value="WD_REPEATS_REGION"/>
    <property type="match status" value="2"/>
</dbReference>
<feature type="repeat" description="WD" evidence="5">
    <location>
        <begin position="11"/>
        <end position="51"/>
    </location>
</feature>
<dbReference type="AlphaFoldDB" id="A0A976FJ19"/>
<evidence type="ECO:0000256" key="5">
    <source>
        <dbReference type="PROSITE-ProRule" id="PRU00221"/>
    </source>
</evidence>
<dbReference type="GO" id="GO:0005634">
    <property type="term" value="C:nucleus"/>
    <property type="evidence" value="ECO:0007669"/>
    <property type="project" value="TreeGrafter"/>
</dbReference>
<dbReference type="GO" id="GO:0043161">
    <property type="term" value="P:proteasome-mediated ubiquitin-dependent protein catabolic process"/>
    <property type="evidence" value="ECO:0007669"/>
    <property type="project" value="TreeGrafter"/>
</dbReference>
<comment type="subcellular location">
    <subcellularLocation>
        <location evidence="1">Cytoplasm</location>
    </subcellularLocation>
</comment>
<keyword evidence="3 5" id="KW-0853">WD repeat</keyword>
<dbReference type="InterPro" id="IPR011989">
    <property type="entry name" value="ARM-like"/>
</dbReference>
<dbReference type="InterPro" id="IPR001680">
    <property type="entry name" value="WD40_rpt"/>
</dbReference>
<dbReference type="EMBL" id="SHOA02000003">
    <property type="protein sequence ID" value="TDH67683.1"/>
    <property type="molecule type" value="Genomic_DNA"/>
</dbReference>
<comment type="caution">
    <text evidence="8">The sequence shown here is derived from an EMBL/GenBank/DDBJ whole genome shotgun (WGS) entry which is preliminary data.</text>
</comment>
<evidence type="ECO:0008006" key="10">
    <source>
        <dbReference type="Google" id="ProtNLM"/>
    </source>
</evidence>
<dbReference type="InterPro" id="IPR038122">
    <property type="entry name" value="PFU_sf"/>
</dbReference>
<feature type="domain" description="PUL" evidence="7">
    <location>
        <begin position="483"/>
        <end position="764"/>
    </location>
</feature>
<evidence type="ECO:0000259" key="6">
    <source>
        <dbReference type="PROSITE" id="PS51394"/>
    </source>
</evidence>
<keyword evidence="2" id="KW-0963">Cytoplasm</keyword>
<dbReference type="PRINTS" id="PR00320">
    <property type="entry name" value="GPROTEINBRPT"/>
</dbReference>
<dbReference type="PANTHER" id="PTHR19849">
    <property type="entry name" value="PHOSPHOLIPASE A-2-ACTIVATING PROTEIN"/>
    <property type="match status" value="1"/>
</dbReference>
<accession>A0A976FJ19</accession>
<evidence type="ECO:0000256" key="4">
    <source>
        <dbReference type="ARBA" id="ARBA00022737"/>
    </source>
</evidence>
<dbReference type="Gene3D" id="2.130.10.10">
    <property type="entry name" value="YVTN repeat-like/Quinoprotein amine dehydrogenase"/>
    <property type="match status" value="2"/>
</dbReference>
<dbReference type="Pfam" id="PF08324">
    <property type="entry name" value="PUL"/>
    <property type="match status" value="1"/>
</dbReference>
<dbReference type="Gene3D" id="3.10.20.870">
    <property type="entry name" value="PFU (PLAA family ubiquitin binding), C-terminal domain"/>
    <property type="match status" value="1"/>
</dbReference>
<dbReference type="PROSITE" id="PS51394">
    <property type="entry name" value="PFU"/>
    <property type="match status" value="1"/>
</dbReference>
<gene>
    <name evidence="8" type="ORF">CCR75_004816</name>
</gene>
<feature type="domain" description="PFU" evidence="6">
    <location>
        <begin position="371"/>
        <end position="466"/>
    </location>
</feature>
<evidence type="ECO:0000259" key="7">
    <source>
        <dbReference type="PROSITE" id="PS51396"/>
    </source>
</evidence>
<sequence length="766" mass="83787">MAKTYDVNCELRGHNGAVRCITSLSNDLVVTGAMDSTVRVWQRDTSSSFVVMESASIYEHEHWITASVALGSGGFATGSMDKHIRLFDAQFQRYGLLQGHDGGVISLAVSYDQKQLLSGSWDGTARVWSLETFECLHIFRGHENGVCVLGLPNGSIVTGSTGQQVGNTIVDFKLRFWDAKTFSLLKTIADHAGPIRQLALVHTIGFLSCSNDGSIKLRTNTGTVLATMVHPRNAEGKPGFVLGICVLPNGLLVSASEDATARVWAQDGALLQTIEHPGGLWCVTSLPNGDFLTGCDDHVVRVFTTQAERMNSIAKRSLETAVKEAQMVKLRGPNGVEIEALSAYEDRGEKPGTSDGQIQMFRRGNTAWACQWSQPSSTWIDIGEVTGTRGEGGVVENEAFDMVIPVEIELPGGLQKLEIGFNQGQNPFTIAQAFIDKHQLSQTYLGEIAEFITQRVKESRPLMLDTEVTDQGPRTLQETNSFQYFPVSGYNTFETTKITKLMSTLRQFNAAMKETQAPEALTDSQLLALDAIIHTVQDTAFYHSSTFGASGITTLIRALEQWPVKYAFPMLDLIRLVLVHPHGPEAIGEARLTCLLSRLLQLGAENGPFELGNSMTTRMLVLRVLANLFLYDKARAVLVAYKTDVLKALPSFLTYPHKLVALSFSTVLLNFARAIWTCKEAFTLADSIVVMSLAADLLNGSYTVEELGNDTLLRLLVTIGTLASCGDDEFKKMAKIHVELFVASKASAVTSKVVQECLLELQQVVD</sequence>
<dbReference type="Gene3D" id="1.25.10.10">
    <property type="entry name" value="Leucine-rich Repeat Variant"/>
    <property type="match status" value="1"/>
</dbReference>
<dbReference type="InterPro" id="IPR015943">
    <property type="entry name" value="WD40/YVTN_repeat-like_dom_sf"/>
</dbReference>
<keyword evidence="9" id="KW-1185">Reference proteome</keyword>